<dbReference type="GO" id="GO:0005789">
    <property type="term" value="C:endoplasmic reticulum membrane"/>
    <property type="evidence" value="ECO:0007669"/>
    <property type="project" value="TreeGrafter"/>
</dbReference>
<dbReference type="PANTHER" id="PTHR11157">
    <property type="entry name" value="FATTY ACID ACYL TRANSFERASE-RELATED"/>
    <property type="match status" value="1"/>
</dbReference>
<dbReference type="STRING" id="34690.A0A182TXP3"/>
<evidence type="ECO:0000256" key="4">
    <source>
        <dbReference type="ARBA" id="ARBA00022692"/>
    </source>
</evidence>
<dbReference type="GO" id="GO:0034625">
    <property type="term" value="P:fatty acid elongation, monounsaturated fatty acid"/>
    <property type="evidence" value="ECO:0007669"/>
    <property type="project" value="TreeGrafter"/>
</dbReference>
<keyword evidence="7 10" id="KW-0443">Lipid metabolism</keyword>
<evidence type="ECO:0000256" key="10">
    <source>
        <dbReference type="RuleBase" id="RU361115"/>
    </source>
</evidence>
<evidence type="ECO:0000313" key="11">
    <source>
        <dbReference type="EnsemblMetazoa" id="AMEC010188-PA"/>
    </source>
</evidence>
<feature type="transmembrane region" description="Helical" evidence="10">
    <location>
        <begin position="88"/>
        <end position="106"/>
    </location>
</feature>
<evidence type="ECO:0000256" key="8">
    <source>
        <dbReference type="ARBA" id="ARBA00023136"/>
    </source>
</evidence>
<keyword evidence="9 10" id="KW-0275">Fatty acid biosynthesis</keyword>
<dbReference type="PANTHER" id="PTHR11157:SF162">
    <property type="entry name" value="ELONGATION OF VERY LONG CHAIN FATTY ACIDS PROTEIN"/>
    <property type="match status" value="1"/>
</dbReference>
<dbReference type="GO" id="GO:0042761">
    <property type="term" value="P:very long-chain fatty acid biosynthetic process"/>
    <property type="evidence" value="ECO:0007669"/>
    <property type="project" value="TreeGrafter"/>
</dbReference>
<reference evidence="11" key="2">
    <citation type="submission" date="2020-05" db="UniProtKB">
        <authorList>
            <consortium name="EnsemblMetazoa"/>
        </authorList>
    </citation>
    <scope>IDENTIFICATION</scope>
    <source>
        <strain evidence="11">CM1001059</strain>
    </source>
</reference>
<evidence type="ECO:0000313" key="12">
    <source>
        <dbReference type="Proteomes" id="UP000075902"/>
    </source>
</evidence>
<comment type="subcellular location">
    <subcellularLocation>
        <location evidence="1">Membrane</location>
        <topology evidence="1">Multi-pass membrane protein</topology>
    </subcellularLocation>
</comment>
<dbReference type="GO" id="GO:0034626">
    <property type="term" value="P:fatty acid elongation, polyunsaturated fatty acid"/>
    <property type="evidence" value="ECO:0007669"/>
    <property type="project" value="TreeGrafter"/>
</dbReference>
<sequence length="299" mass="34105">MATLSKSVGRAVLVSHTDVVPSSVWRVTCVSHQLASGHTESITDRNTWIFYEMARTCWWYYVSKFTEFFDTLFFILRKKTQHVSTLHVIHHGCMPFSVWMGMKFAPGGHSTFFAMLNSFVHIVMYFYYMVAALGPKYQKYIWWKKYLTAFQMAQFVAIFTHQFQLLFTECDYPKGFMVWIGLHGIMFLFLFSDFYKQAYNKRVGRAKREAEALLAKSHANGKLHNGDIVNNNQGACMPVLNDDDELHQRKVTGNGIYLNGGAKTANSYSNGNSNGFVESIQQSNGGIGENGGARVRKIQ</sequence>
<dbReference type="EnsemblMetazoa" id="AMEC010188-RA">
    <property type="protein sequence ID" value="AMEC010188-PA"/>
    <property type="gene ID" value="AMEC010188"/>
</dbReference>
<dbReference type="Proteomes" id="UP000075902">
    <property type="component" value="Unassembled WGS sequence"/>
</dbReference>
<dbReference type="GO" id="GO:0030148">
    <property type="term" value="P:sphingolipid biosynthetic process"/>
    <property type="evidence" value="ECO:0007669"/>
    <property type="project" value="TreeGrafter"/>
</dbReference>
<comment type="caution">
    <text evidence="10">Lacks conserved residue(s) required for the propagation of feature annotation.</text>
</comment>
<dbReference type="VEuPathDB" id="VectorBase:AMEC010188"/>
<keyword evidence="2 10" id="KW-0444">Lipid biosynthesis</keyword>
<dbReference type="AlphaFoldDB" id="A0A182TXP3"/>
<accession>A0A182TXP3</accession>
<keyword evidence="12" id="KW-1185">Reference proteome</keyword>
<organism evidence="11 12">
    <name type="scientific">Anopheles melas</name>
    <dbReference type="NCBI Taxonomy" id="34690"/>
    <lineage>
        <taxon>Eukaryota</taxon>
        <taxon>Metazoa</taxon>
        <taxon>Ecdysozoa</taxon>
        <taxon>Arthropoda</taxon>
        <taxon>Hexapoda</taxon>
        <taxon>Insecta</taxon>
        <taxon>Pterygota</taxon>
        <taxon>Neoptera</taxon>
        <taxon>Endopterygota</taxon>
        <taxon>Diptera</taxon>
        <taxon>Nematocera</taxon>
        <taxon>Culicoidea</taxon>
        <taxon>Culicidae</taxon>
        <taxon>Anophelinae</taxon>
        <taxon>Anopheles</taxon>
    </lineage>
</organism>
<protein>
    <recommendedName>
        <fullName evidence="10">Elongation of very long chain fatty acids protein</fullName>
        <ecNumber evidence="10">2.3.1.199</ecNumber>
    </recommendedName>
    <alternativeName>
        <fullName evidence="10">Very-long-chain 3-oxoacyl-CoA synthase</fullName>
    </alternativeName>
</protein>
<keyword evidence="4 10" id="KW-0812">Transmembrane</keyword>
<feature type="transmembrane region" description="Helical" evidence="10">
    <location>
        <begin position="112"/>
        <end position="134"/>
    </location>
</feature>
<evidence type="ECO:0000256" key="6">
    <source>
        <dbReference type="ARBA" id="ARBA00022989"/>
    </source>
</evidence>
<keyword evidence="8 10" id="KW-0472">Membrane</keyword>
<comment type="catalytic activity">
    <reaction evidence="10">
        <text>a very-long-chain acyl-CoA + malonyl-CoA + H(+) = a very-long-chain 3-oxoacyl-CoA + CO2 + CoA</text>
        <dbReference type="Rhea" id="RHEA:32727"/>
        <dbReference type="ChEBI" id="CHEBI:15378"/>
        <dbReference type="ChEBI" id="CHEBI:16526"/>
        <dbReference type="ChEBI" id="CHEBI:57287"/>
        <dbReference type="ChEBI" id="CHEBI:57384"/>
        <dbReference type="ChEBI" id="CHEBI:90725"/>
        <dbReference type="ChEBI" id="CHEBI:90736"/>
        <dbReference type="EC" id="2.3.1.199"/>
    </reaction>
</comment>
<comment type="similarity">
    <text evidence="10">Belongs to the ELO family.</text>
</comment>
<name>A0A182TXP3_9DIPT</name>
<dbReference type="EC" id="2.3.1.199" evidence="10"/>
<dbReference type="Pfam" id="PF01151">
    <property type="entry name" value="ELO"/>
    <property type="match status" value="1"/>
</dbReference>
<feature type="transmembrane region" description="Helical" evidence="10">
    <location>
        <begin position="176"/>
        <end position="195"/>
    </location>
</feature>
<evidence type="ECO:0000256" key="3">
    <source>
        <dbReference type="ARBA" id="ARBA00022679"/>
    </source>
</evidence>
<dbReference type="GO" id="GO:0019367">
    <property type="term" value="P:fatty acid elongation, saturated fatty acid"/>
    <property type="evidence" value="ECO:0007669"/>
    <property type="project" value="TreeGrafter"/>
</dbReference>
<evidence type="ECO:0000256" key="2">
    <source>
        <dbReference type="ARBA" id="ARBA00022516"/>
    </source>
</evidence>
<dbReference type="GO" id="GO:0009922">
    <property type="term" value="F:fatty acid elongase activity"/>
    <property type="evidence" value="ECO:0007669"/>
    <property type="project" value="UniProtKB-EC"/>
</dbReference>
<feature type="transmembrane region" description="Helical" evidence="10">
    <location>
        <begin position="146"/>
        <end position="164"/>
    </location>
</feature>
<reference evidence="12" key="1">
    <citation type="submission" date="2014-01" db="EMBL/GenBank/DDBJ databases">
        <title>The Genome Sequence of Anopheles melas CM1001059_A (V2).</title>
        <authorList>
            <consortium name="The Broad Institute Genomics Platform"/>
            <person name="Neafsey D.E."/>
            <person name="Besansky N."/>
            <person name="Howell P."/>
            <person name="Walton C."/>
            <person name="Young S.K."/>
            <person name="Zeng Q."/>
            <person name="Gargeya S."/>
            <person name="Fitzgerald M."/>
            <person name="Haas B."/>
            <person name="Abouelleil A."/>
            <person name="Allen A.W."/>
            <person name="Alvarado L."/>
            <person name="Arachchi H.M."/>
            <person name="Berlin A.M."/>
            <person name="Chapman S.B."/>
            <person name="Gainer-Dewar J."/>
            <person name="Goldberg J."/>
            <person name="Griggs A."/>
            <person name="Gujja S."/>
            <person name="Hansen M."/>
            <person name="Howarth C."/>
            <person name="Imamovic A."/>
            <person name="Ireland A."/>
            <person name="Larimer J."/>
            <person name="McCowan C."/>
            <person name="Murphy C."/>
            <person name="Pearson M."/>
            <person name="Poon T.W."/>
            <person name="Priest M."/>
            <person name="Roberts A."/>
            <person name="Saif S."/>
            <person name="Shea T."/>
            <person name="Sisk P."/>
            <person name="Sykes S."/>
            <person name="Wortman J."/>
            <person name="Nusbaum C."/>
            <person name="Birren B."/>
        </authorList>
    </citation>
    <scope>NUCLEOTIDE SEQUENCE [LARGE SCALE GENOMIC DNA]</scope>
    <source>
        <strain evidence="12">CM1001059</strain>
    </source>
</reference>
<keyword evidence="5 10" id="KW-0276">Fatty acid metabolism</keyword>
<evidence type="ECO:0000256" key="5">
    <source>
        <dbReference type="ARBA" id="ARBA00022832"/>
    </source>
</evidence>
<proteinExistence type="inferred from homology"/>
<evidence type="ECO:0000256" key="7">
    <source>
        <dbReference type="ARBA" id="ARBA00023098"/>
    </source>
</evidence>
<evidence type="ECO:0000256" key="1">
    <source>
        <dbReference type="ARBA" id="ARBA00004141"/>
    </source>
</evidence>
<dbReference type="InterPro" id="IPR002076">
    <property type="entry name" value="ELO_fam"/>
</dbReference>
<evidence type="ECO:0000256" key="9">
    <source>
        <dbReference type="ARBA" id="ARBA00023160"/>
    </source>
</evidence>
<keyword evidence="6 10" id="KW-1133">Transmembrane helix</keyword>
<keyword evidence="3 10" id="KW-0808">Transferase</keyword>